<comment type="caution">
    <text evidence="1">The sequence shown here is derived from an EMBL/GenBank/DDBJ whole genome shotgun (WGS) entry which is preliminary data.</text>
</comment>
<keyword evidence="2" id="KW-1185">Reference proteome</keyword>
<dbReference type="EMBL" id="QKYT01000253">
    <property type="protein sequence ID" value="RIA88662.1"/>
    <property type="molecule type" value="Genomic_DNA"/>
</dbReference>
<gene>
    <name evidence="1" type="ORF">C1645_774408</name>
</gene>
<proteinExistence type="predicted"/>
<protein>
    <submittedName>
        <fullName evidence="1">Uncharacterized protein</fullName>
    </submittedName>
</protein>
<sequence length="131" mass="15580">MPIVTHSESLQKKKERNVKPFRIITFEMAFKNCPGSHRPTKENRNLNLPSKFAFEICLATPEAYKRKKTKRYYLPAKLRLENFETFRTLKIKKKVKVNFTAGTYKSFRVVPYCSKFFEKKKNFLGNFCLEL</sequence>
<dbReference type="AlphaFoldDB" id="A0A397SSH5"/>
<reference evidence="1 2" key="1">
    <citation type="submission" date="2018-06" db="EMBL/GenBank/DDBJ databases">
        <title>Comparative genomics reveals the genomic features of Rhizophagus irregularis, R. cerebriforme, R. diaphanum and Gigaspora rosea, and their symbiotic lifestyle signature.</title>
        <authorList>
            <person name="Morin E."/>
            <person name="San Clemente H."/>
            <person name="Chen E.C.H."/>
            <person name="De La Providencia I."/>
            <person name="Hainaut M."/>
            <person name="Kuo A."/>
            <person name="Kohler A."/>
            <person name="Murat C."/>
            <person name="Tang N."/>
            <person name="Roy S."/>
            <person name="Loubradou J."/>
            <person name="Henrissat B."/>
            <person name="Grigoriev I.V."/>
            <person name="Corradi N."/>
            <person name="Roux C."/>
            <person name="Martin F.M."/>
        </authorList>
    </citation>
    <scope>NUCLEOTIDE SEQUENCE [LARGE SCALE GENOMIC DNA]</scope>
    <source>
        <strain evidence="1 2">DAOM 227022</strain>
    </source>
</reference>
<organism evidence="1 2">
    <name type="scientific">Glomus cerebriforme</name>
    <dbReference type="NCBI Taxonomy" id="658196"/>
    <lineage>
        <taxon>Eukaryota</taxon>
        <taxon>Fungi</taxon>
        <taxon>Fungi incertae sedis</taxon>
        <taxon>Mucoromycota</taxon>
        <taxon>Glomeromycotina</taxon>
        <taxon>Glomeromycetes</taxon>
        <taxon>Glomerales</taxon>
        <taxon>Glomeraceae</taxon>
        <taxon>Glomus</taxon>
    </lineage>
</organism>
<name>A0A397SSH5_9GLOM</name>
<evidence type="ECO:0000313" key="1">
    <source>
        <dbReference type="EMBL" id="RIA88662.1"/>
    </source>
</evidence>
<accession>A0A397SSH5</accession>
<evidence type="ECO:0000313" key="2">
    <source>
        <dbReference type="Proteomes" id="UP000265703"/>
    </source>
</evidence>
<dbReference type="Proteomes" id="UP000265703">
    <property type="component" value="Unassembled WGS sequence"/>
</dbReference>